<dbReference type="Proteomes" id="UP001153620">
    <property type="component" value="Chromosome 2"/>
</dbReference>
<dbReference type="PANTHER" id="PTHR24260">
    <property type="match status" value="1"/>
</dbReference>
<dbReference type="OrthoDB" id="10061449at2759"/>
<protein>
    <recommendedName>
        <fullName evidence="3">Peptidase S1 domain-containing protein</fullName>
    </recommendedName>
</protein>
<dbReference type="EMBL" id="OU895878">
    <property type="protein sequence ID" value="CAG9805190.1"/>
    <property type="molecule type" value="Genomic_DNA"/>
</dbReference>
<dbReference type="PRINTS" id="PR00722">
    <property type="entry name" value="CHYMOTRYPSIN"/>
</dbReference>
<sequence length="319" mass="35031">MDQKVLFILSMFIISAFAESERIAGGGNATLGQFPHHAKVEPSIGSFRRLCGGALIKYNWVITVAQCIQNARDVIVRLGVVDRLIGPEMAIFWVRDRSHIIIHDNFNDDSVNGGGIHNDIGLIFLAEATEGLLDIKNVSVIALPPSSNFDFSNTFGVVTGFGFYEDGDDSLKSMNLRYAVMMVNPIQSCRDHHGPKFTDGNFCTNTTNGQSTCIGDEGGPFFVFDNNNDRTLVGLASTMLPQCTVGHPAIFTNLVFFFDWIMENISNTPTPPTVEPPITTTAAPPDDDKRCNCVCNCFTCPKNSTEDSQPPKTNSFWDE</sequence>
<name>A0A9N9WTY5_9DIPT</name>
<organism evidence="4 5">
    <name type="scientific">Chironomus riparius</name>
    <dbReference type="NCBI Taxonomy" id="315576"/>
    <lineage>
        <taxon>Eukaryota</taxon>
        <taxon>Metazoa</taxon>
        <taxon>Ecdysozoa</taxon>
        <taxon>Arthropoda</taxon>
        <taxon>Hexapoda</taxon>
        <taxon>Insecta</taxon>
        <taxon>Pterygota</taxon>
        <taxon>Neoptera</taxon>
        <taxon>Endopterygota</taxon>
        <taxon>Diptera</taxon>
        <taxon>Nematocera</taxon>
        <taxon>Chironomoidea</taxon>
        <taxon>Chironomidae</taxon>
        <taxon>Chironominae</taxon>
        <taxon>Chironomus</taxon>
    </lineage>
</organism>
<evidence type="ECO:0000256" key="1">
    <source>
        <dbReference type="ARBA" id="ARBA00024195"/>
    </source>
</evidence>
<dbReference type="InterPro" id="IPR043504">
    <property type="entry name" value="Peptidase_S1_PA_chymotrypsin"/>
</dbReference>
<keyword evidence="5" id="KW-1185">Reference proteome</keyword>
<dbReference type="SMART" id="SM00020">
    <property type="entry name" value="Tryp_SPc"/>
    <property type="match status" value="1"/>
</dbReference>
<dbReference type="AlphaFoldDB" id="A0A9N9WTY5"/>
<dbReference type="SUPFAM" id="SSF50494">
    <property type="entry name" value="Trypsin-like serine proteases"/>
    <property type="match status" value="1"/>
</dbReference>
<dbReference type="InterPro" id="IPR001314">
    <property type="entry name" value="Peptidase_S1A"/>
</dbReference>
<dbReference type="GO" id="GO:0006508">
    <property type="term" value="P:proteolysis"/>
    <property type="evidence" value="ECO:0007669"/>
    <property type="project" value="InterPro"/>
</dbReference>
<comment type="similarity">
    <text evidence="1">Belongs to the peptidase S1 family. CLIP subfamily.</text>
</comment>
<keyword evidence="2" id="KW-0732">Signal</keyword>
<evidence type="ECO:0000256" key="2">
    <source>
        <dbReference type="SAM" id="SignalP"/>
    </source>
</evidence>
<evidence type="ECO:0000259" key="3">
    <source>
        <dbReference type="PROSITE" id="PS50240"/>
    </source>
</evidence>
<accession>A0A9N9WTY5</accession>
<evidence type="ECO:0000313" key="4">
    <source>
        <dbReference type="EMBL" id="CAG9805190.1"/>
    </source>
</evidence>
<dbReference type="PANTHER" id="PTHR24260:SF134">
    <property type="entry name" value="AT07769P-RELATED"/>
    <property type="match status" value="1"/>
</dbReference>
<dbReference type="Pfam" id="PF00089">
    <property type="entry name" value="Trypsin"/>
    <property type="match status" value="1"/>
</dbReference>
<dbReference type="Gene3D" id="2.40.10.10">
    <property type="entry name" value="Trypsin-like serine proteases"/>
    <property type="match status" value="1"/>
</dbReference>
<feature type="domain" description="Peptidase S1" evidence="3">
    <location>
        <begin position="23"/>
        <end position="266"/>
    </location>
</feature>
<dbReference type="CDD" id="cd00190">
    <property type="entry name" value="Tryp_SPc"/>
    <property type="match status" value="1"/>
</dbReference>
<dbReference type="InterPro" id="IPR051333">
    <property type="entry name" value="CLIP_Serine_Protease"/>
</dbReference>
<dbReference type="InterPro" id="IPR001254">
    <property type="entry name" value="Trypsin_dom"/>
</dbReference>
<dbReference type="InterPro" id="IPR009003">
    <property type="entry name" value="Peptidase_S1_PA"/>
</dbReference>
<proteinExistence type="inferred from homology"/>
<feature type="signal peptide" evidence="2">
    <location>
        <begin position="1"/>
        <end position="18"/>
    </location>
</feature>
<dbReference type="PROSITE" id="PS50240">
    <property type="entry name" value="TRYPSIN_DOM"/>
    <property type="match status" value="1"/>
</dbReference>
<gene>
    <name evidence="4" type="ORF">CHIRRI_LOCUS8067</name>
</gene>
<reference evidence="4" key="1">
    <citation type="submission" date="2022-01" db="EMBL/GenBank/DDBJ databases">
        <authorList>
            <person name="King R."/>
        </authorList>
    </citation>
    <scope>NUCLEOTIDE SEQUENCE</scope>
</reference>
<reference evidence="4" key="2">
    <citation type="submission" date="2022-10" db="EMBL/GenBank/DDBJ databases">
        <authorList>
            <consortium name="ENA_rothamsted_submissions"/>
            <consortium name="culmorum"/>
            <person name="King R."/>
        </authorList>
    </citation>
    <scope>NUCLEOTIDE SEQUENCE</scope>
</reference>
<feature type="chain" id="PRO_5040417371" description="Peptidase S1 domain-containing protein" evidence="2">
    <location>
        <begin position="19"/>
        <end position="319"/>
    </location>
</feature>
<dbReference type="GO" id="GO:0004252">
    <property type="term" value="F:serine-type endopeptidase activity"/>
    <property type="evidence" value="ECO:0007669"/>
    <property type="project" value="InterPro"/>
</dbReference>
<evidence type="ECO:0000313" key="5">
    <source>
        <dbReference type="Proteomes" id="UP001153620"/>
    </source>
</evidence>